<sequence>MTYYSNKIASDGQDQKSLYKITKHLLGASDEDVLPSSTSSKQLAQDFSNFFINKVE</sequence>
<dbReference type="AlphaFoldDB" id="A0ABD3V4R6"/>
<name>A0ABD3V4R6_SINWO</name>
<proteinExistence type="predicted"/>
<evidence type="ECO:0000313" key="1">
    <source>
        <dbReference type="EMBL" id="KAL3856604.1"/>
    </source>
</evidence>
<gene>
    <name evidence="1" type="ORF">ACJMK2_011339</name>
</gene>
<dbReference type="Proteomes" id="UP001634394">
    <property type="component" value="Unassembled WGS sequence"/>
</dbReference>
<organism evidence="1 2">
    <name type="scientific">Sinanodonta woodiana</name>
    <name type="common">Chinese pond mussel</name>
    <name type="synonym">Anodonta woodiana</name>
    <dbReference type="NCBI Taxonomy" id="1069815"/>
    <lineage>
        <taxon>Eukaryota</taxon>
        <taxon>Metazoa</taxon>
        <taxon>Spiralia</taxon>
        <taxon>Lophotrochozoa</taxon>
        <taxon>Mollusca</taxon>
        <taxon>Bivalvia</taxon>
        <taxon>Autobranchia</taxon>
        <taxon>Heteroconchia</taxon>
        <taxon>Palaeoheterodonta</taxon>
        <taxon>Unionida</taxon>
        <taxon>Unionoidea</taxon>
        <taxon>Unionidae</taxon>
        <taxon>Unioninae</taxon>
        <taxon>Sinanodonta</taxon>
    </lineage>
</organism>
<dbReference type="EMBL" id="JBJQND010000013">
    <property type="protein sequence ID" value="KAL3856604.1"/>
    <property type="molecule type" value="Genomic_DNA"/>
</dbReference>
<reference evidence="1 2" key="1">
    <citation type="submission" date="2024-11" db="EMBL/GenBank/DDBJ databases">
        <title>Chromosome-level genome assembly of the freshwater bivalve Anodonta woodiana.</title>
        <authorList>
            <person name="Chen X."/>
        </authorList>
    </citation>
    <scope>NUCLEOTIDE SEQUENCE [LARGE SCALE GENOMIC DNA]</scope>
    <source>
        <strain evidence="1">MN2024</strain>
        <tissue evidence="1">Gills</tissue>
    </source>
</reference>
<keyword evidence="2" id="KW-1185">Reference proteome</keyword>
<protein>
    <submittedName>
        <fullName evidence="1">Uncharacterized protein</fullName>
    </submittedName>
</protein>
<evidence type="ECO:0000313" key="2">
    <source>
        <dbReference type="Proteomes" id="UP001634394"/>
    </source>
</evidence>
<feature type="non-terminal residue" evidence="1">
    <location>
        <position position="56"/>
    </location>
</feature>
<accession>A0ABD3V4R6</accession>
<comment type="caution">
    <text evidence="1">The sequence shown here is derived from an EMBL/GenBank/DDBJ whole genome shotgun (WGS) entry which is preliminary data.</text>
</comment>